<evidence type="ECO:0000256" key="6">
    <source>
        <dbReference type="PIRSR" id="PIRSR619791-2"/>
    </source>
</evidence>
<comment type="caution">
    <text evidence="7">The sequence shown here is derived from an EMBL/GenBank/DDBJ whole genome shotgun (WGS) entry which is preliminary data.</text>
</comment>
<protein>
    <recommendedName>
        <fullName evidence="9">Peroxidase</fullName>
    </recommendedName>
</protein>
<evidence type="ECO:0008006" key="9">
    <source>
        <dbReference type="Google" id="ProtNLM"/>
    </source>
</evidence>
<keyword evidence="3" id="KW-0560">Oxidoreductase</keyword>
<dbReference type="PANTHER" id="PTHR11475:SF86">
    <property type="entry name" value="PEROXIDASE"/>
    <property type="match status" value="1"/>
</dbReference>
<evidence type="ECO:0000313" key="7">
    <source>
        <dbReference type="EMBL" id="CAB3359198.1"/>
    </source>
</evidence>
<dbReference type="EMBL" id="CADEPI010000001">
    <property type="protein sequence ID" value="CAB3359198.1"/>
    <property type="molecule type" value="Genomic_DNA"/>
</dbReference>
<organism evidence="7 8">
    <name type="scientific">Cloeon dipterum</name>
    <dbReference type="NCBI Taxonomy" id="197152"/>
    <lineage>
        <taxon>Eukaryota</taxon>
        <taxon>Metazoa</taxon>
        <taxon>Ecdysozoa</taxon>
        <taxon>Arthropoda</taxon>
        <taxon>Hexapoda</taxon>
        <taxon>Insecta</taxon>
        <taxon>Pterygota</taxon>
        <taxon>Palaeoptera</taxon>
        <taxon>Ephemeroptera</taxon>
        <taxon>Pisciforma</taxon>
        <taxon>Baetidae</taxon>
        <taxon>Cloeon</taxon>
    </lineage>
</organism>
<keyword evidence="2" id="KW-0964">Secreted</keyword>
<evidence type="ECO:0000256" key="5">
    <source>
        <dbReference type="ARBA" id="ARBA00022729"/>
    </source>
</evidence>
<keyword evidence="3" id="KW-0575">Peroxidase</keyword>
<dbReference type="GO" id="GO:0004601">
    <property type="term" value="F:peroxidase activity"/>
    <property type="evidence" value="ECO:0007669"/>
    <property type="project" value="UniProtKB-KW"/>
</dbReference>
<dbReference type="Gene3D" id="1.10.640.10">
    <property type="entry name" value="Haem peroxidase domain superfamily, animal type"/>
    <property type="match status" value="2"/>
</dbReference>
<accession>A0A8S1BJU2</accession>
<dbReference type="InterPro" id="IPR019791">
    <property type="entry name" value="Haem_peroxidase_animal"/>
</dbReference>
<dbReference type="InterPro" id="IPR010255">
    <property type="entry name" value="Haem_peroxidase_sf"/>
</dbReference>
<feature type="binding site" description="axial binding residue" evidence="6">
    <location>
        <position position="1169"/>
    </location>
    <ligand>
        <name>heme b</name>
        <dbReference type="ChEBI" id="CHEBI:60344"/>
    </ligand>
    <ligandPart>
        <name>Fe</name>
        <dbReference type="ChEBI" id="CHEBI:18248"/>
    </ligandPart>
</feature>
<evidence type="ECO:0000256" key="3">
    <source>
        <dbReference type="ARBA" id="ARBA00022559"/>
    </source>
</evidence>
<dbReference type="Pfam" id="PF03098">
    <property type="entry name" value="An_peroxidase"/>
    <property type="match status" value="2"/>
</dbReference>
<proteinExistence type="predicted"/>
<dbReference type="GO" id="GO:0005576">
    <property type="term" value="C:extracellular region"/>
    <property type="evidence" value="ECO:0007669"/>
    <property type="project" value="UniProtKB-SubCell"/>
</dbReference>
<keyword evidence="6" id="KW-0479">Metal-binding</keyword>
<evidence type="ECO:0000256" key="4">
    <source>
        <dbReference type="ARBA" id="ARBA00022617"/>
    </source>
</evidence>
<keyword evidence="4 6" id="KW-0349">Heme</keyword>
<dbReference type="FunFam" id="1.10.640.10:FF:000003">
    <property type="entry name" value="chorion peroxidase"/>
    <property type="match status" value="1"/>
</dbReference>
<keyword evidence="5" id="KW-0732">Signal</keyword>
<keyword evidence="8" id="KW-1185">Reference proteome</keyword>
<dbReference type="PANTHER" id="PTHR11475">
    <property type="entry name" value="OXIDASE/PEROXIDASE"/>
    <property type="match status" value="1"/>
</dbReference>
<dbReference type="GO" id="GO:0020037">
    <property type="term" value="F:heme binding"/>
    <property type="evidence" value="ECO:0007669"/>
    <property type="project" value="InterPro"/>
</dbReference>
<dbReference type="OrthoDB" id="823504at2759"/>
<evidence type="ECO:0000256" key="1">
    <source>
        <dbReference type="ARBA" id="ARBA00004613"/>
    </source>
</evidence>
<dbReference type="SUPFAM" id="SSF48113">
    <property type="entry name" value="Heme-dependent peroxidases"/>
    <property type="match status" value="2"/>
</dbReference>
<dbReference type="CDD" id="cd09823">
    <property type="entry name" value="peroxinectin_like"/>
    <property type="match status" value="2"/>
</dbReference>
<comment type="subcellular location">
    <subcellularLocation>
        <location evidence="1">Secreted</location>
    </subcellularLocation>
</comment>
<name>A0A8S1BJU2_9INSE</name>
<sequence length="1432" mass="160001">MRVGHSEFSAVPSACSKVNIGKLERLEKTLAGADVRVRPGTPSHGQLIASNPHENALEKHRHAQVAIRASQHIADSQCRRLRLKERYCGELINALSLEGTDLQSQCESTVEIICNTTSPYRNIDGTCNNINHPSWGRSMTAYKRMIPPKYGDGLHKLRKSHSASAPLPSPREISISLISDKDKPEKEVTAAVMQWAQFVGIDLAQTPSAKMIFTGSSISCCKPDGSNLPPRSVHPFCAPIAVPSDDPVFNDRQCLDYVRSVTAPRPDCKFGPAEQMNQATHWLDLSMVYGITKEISDKLRTHSNGHLATSPGPARPLMALSLEPTSDCQGTIKPIGPCFKSGDSRVNDQPMLTALQTVWVREHNRLADALQALNPQWGDETLFQEARRITIAEYQHITYDQWIPLLLGDLYSKQMGLQKSDYSESVNPSVRNSFSTAALQFLYSMIPGNISLFSPERRSNTTLRLREHFNKPGVIQKHGILDQLLRMLATQSAQKVDLIHTEEVTHGFYAGELSNLGADALSIVVQRGRDHGLPGYNDFRSACGLPRMSCIDEFADLLPKTVVNLLKTLYANVNDVDLYVGAMAERLVDGALVGPTFRCLLGRQLRDTRKSDRFFYDLQGQAGSFTPEQLASIKKVTLARIFCNNGDDIKMMQPDVFYKPTTKGSLAANPKTASVTHCSELADLDLSPWREANQKEVKMKLLLLSVILFAVPSQQQEDGKKPESVDPNIVVSSVQVSTPVLFVRKKDPAAAASDSKKGDEPTRSARAIDDQFLAPSNEFQGYLSPQEFIRGLPVLNHDQADIGQTPFKPDYFYAGLLSLAPTTTTTRPVCQLTPAPCDPNSRYRTYDGSCNNLRNPTWGMTGSAFTRLLPPKYADGISVPVEEGLPLARVLSFNLFPDVNLVDPVWTLIAMQWSQVMTHDMSMAAGSRQHKPKPIECCASDGHDLARNWAEKAGCYPIRIPADDPFYAQHNQRCMDFMRSSNDIATGCNNFGPANQMTAVSSYLDLSLVYGTDTDTANSLREFRNGRLISQTRNSRMWLPESNNRSADCENVEENEPCYRSGDVRVNQNPGQALVQTLLLREHNRLAAALQQLNPSWNDETIFQEARRIAVAEFQHISYYEWLPILLGYQNTVQLGLIQEATGYSHDYDEQVDATAINDHAAGAFRHLHTLITGEILEVDPLRRAVDAIRLSDYFNRPVIIERGTNLDHFVRGLATQPQHAPDRFFTSEITKFMFRANKSFGLDLRSIDIQRGRDHGLPSYNEYRALCGLPKAHEFADFSDVMDPESANALAHLYNSPDDVDMLVGGGLEHNLPGALSGHTFTCIMAEQFRRTRRGDRFWFEFEGQPSSFTPEQLGEIRKSSLARFFCDNADQVTEMQHYAFKKPSKTNPVIPCDELPFVDLRYWQEEQQIIPTKPDAFGYFNHLQGFFGKK</sequence>
<dbReference type="PRINTS" id="PR00457">
    <property type="entry name" value="ANPEROXIDASE"/>
</dbReference>
<evidence type="ECO:0000256" key="2">
    <source>
        <dbReference type="ARBA" id="ARBA00022525"/>
    </source>
</evidence>
<evidence type="ECO:0000313" key="8">
    <source>
        <dbReference type="Proteomes" id="UP000494165"/>
    </source>
</evidence>
<gene>
    <name evidence="7" type="ORF">CLODIP_2_CD05356</name>
</gene>
<keyword evidence="6" id="KW-0408">Iron</keyword>
<dbReference type="GO" id="GO:0006979">
    <property type="term" value="P:response to oxidative stress"/>
    <property type="evidence" value="ECO:0007669"/>
    <property type="project" value="InterPro"/>
</dbReference>
<dbReference type="InterPro" id="IPR037120">
    <property type="entry name" value="Haem_peroxidase_sf_animal"/>
</dbReference>
<dbReference type="PROSITE" id="PS50292">
    <property type="entry name" value="PEROXIDASE_3"/>
    <property type="match status" value="2"/>
</dbReference>
<dbReference type="Proteomes" id="UP000494165">
    <property type="component" value="Unassembled WGS sequence"/>
</dbReference>
<reference evidence="7 8" key="1">
    <citation type="submission" date="2020-04" db="EMBL/GenBank/DDBJ databases">
        <authorList>
            <person name="Alioto T."/>
            <person name="Alioto T."/>
            <person name="Gomez Garrido J."/>
        </authorList>
    </citation>
    <scope>NUCLEOTIDE SEQUENCE [LARGE SCALE GENOMIC DNA]</scope>
</reference>
<dbReference type="GO" id="GO:0046872">
    <property type="term" value="F:metal ion binding"/>
    <property type="evidence" value="ECO:0007669"/>
    <property type="project" value="UniProtKB-KW"/>
</dbReference>
<dbReference type="FunFam" id="1.10.640.10:FF:000009">
    <property type="entry name" value="Peroxidase, isoform B"/>
    <property type="match status" value="1"/>
</dbReference>